<gene>
    <name evidence="2" type="ORF">HDF16_002415</name>
</gene>
<sequence>MKFSNAGRYSKALFLTVGAALMLAVTGCSSHHGYYYAAAPPPPPPMGYAQRPPLVEIAQRNGHIAGRDDGARDAYRGGAYQPQHDRNFRATPGYDPALGPFDVYRHSYRDSYLRGYDEGFRGVR</sequence>
<accession>A0A7W8E3Y0</accession>
<reference evidence="2 3" key="1">
    <citation type="submission" date="2020-08" db="EMBL/GenBank/DDBJ databases">
        <title>Genomic Encyclopedia of Type Strains, Phase IV (KMG-V): Genome sequencing to study the core and pangenomes of soil and plant-associated prokaryotes.</title>
        <authorList>
            <person name="Whitman W."/>
        </authorList>
    </citation>
    <scope>NUCLEOTIDE SEQUENCE [LARGE SCALE GENOMIC DNA]</scope>
    <source>
        <strain evidence="2 3">M8UP14</strain>
    </source>
</reference>
<keyword evidence="3" id="KW-1185">Reference proteome</keyword>
<dbReference type="EMBL" id="JACHIP010000003">
    <property type="protein sequence ID" value="MBB5057709.1"/>
    <property type="molecule type" value="Genomic_DNA"/>
</dbReference>
<organism evidence="2 3">
    <name type="scientific">Granulicella aggregans</name>
    <dbReference type="NCBI Taxonomy" id="474949"/>
    <lineage>
        <taxon>Bacteria</taxon>
        <taxon>Pseudomonadati</taxon>
        <taxon>Acidobacteriota</taxon>
        <taxon>Terriglobia</taxon>
        <taxon>Terriglobales</taxon>
        <taxon>Acidobacteriaceae</taxon>
        <taxon>Granulicella</taxon>
    </lineage>
</organism>
<dbReference type="RefSeq" id="WP_184216787.1">
    <property type="nucleotide sequence ID" value="NZ_JACHIP010000003.1"/>
</dbReference>
<dbReference type="PROSITE" id="PS51257">
    <property type="entry name" value="PROKAR_LIPOPROTEIN"/>
    <property type="match status" value="1"/>
</dbReference>
<keyword evidence="1" id="KW-0732">Signal</keyword>
<proteinExistence type="predicted"/>
<feature type="chain" id="PRO_5030836615" description="PXPV repeat-containing protein" evidence="1">
    <location>
        <begin position="31"/>
        <end position="124"/>
    </location>
</feature>
<name>A0A7W8E3Y0_9BACT</name>
<comment type="caution">
    <text evidence="2">The sequence shown here is derived from an EMBL/GenBank/DDBJ whole genome shotgun (WGS) entry which is preliminary data.</text>
</comment>
<evidence type="ECO:0000313" key="2">
    <source>
        <dbReference type="EMBL" id="MBB5057709.1"/>
    </source>
</evidence>
<evidence type="ECO:0008006" key="4">
    <source>
        <dbReference type="Google" id="ProtNLM"/>
    </source>
</evidence>
<evidence type="ECO:0000313" key="3">
    <source>
        <dbReference type="Proteomes" id="UP000540989"/>
    </source>
</evidence>
<dbReference type="Proteomes" id="UP000540989">
    <property type="component" value="Unassembled WGS sequence"/>
</dbReference>
<feature type="signal peptide" evidence="1">
    <location>
        <begin position="1"/>
        <end position="30"/>
    </location>
</feature>
<evidence type="ECO:0000256" key="1">
    <source>
        <dbReference type="SAM" id="SignalP"/>
    </source>
</evidence>
<dbReference type="AlphaFoldDB" id="A0A7W8E3Y0"/>
<protein>
    <recommendedName>
        <fullName evidence="4">PXPV repeat-containing protein</fullName>
    </recommendedName>
</protein>